<feature type="compositionally biased region" description="Acidic residues" evidence="1">
    <location>
        <begin position="25"/>
        <end position="43"/>
    </location>
</feature>
<name>A0A6A5FTV1_CAERE</name>
<organism evidence="2 3">
    <name type="scientific">Caenorhabditis remanei</name>
    <name type="common">Caenorhabditis vulgaris</name>
    <dbReference type="NCBI Taxonomy" id="31234"/>
    <lineage>
        <taxon>Eukaryota</taxon>
        <taxon>Metazoa</taxon>
        <taxon>Ecdysozoa</taxon>
        <taxon>Nematoda</taxon>
        <taxon>Chromadorea</taxon>
        <taxon>Rhabditida</taxon>
        <taxon>Rhabditina</taxon>
        <taxon>Rhabditomorpha</taxon>
        <taxon>Rhabditoidea</taxon>
        <taxon>Rhabditidae</taxon>
        <taxon>Peloderinae</taxon>
        <taxon>Caenorhabditis</taxon>
    </lineage>
</organism>
<evidence type="ECO:0000313" key="3">
    <source>
        <dbReference type="Proteomes" id="UP000483820"/>
    </source>
</evidence>
<dbReference type="CTD" id="9813148"/>
<protein>
    <submittedName>
        <fullName evidence="2">Uncharacterized protein</fullName>
    </submittedName>
</protein>
<reference evidence="2 3" key="1">
    <citation type="submission" date="2019-12" db="EMBL/GenBank/DDBJ databases">
        <title>Chromosome-level assembly of the Caenorhabditis remanei genome.</title>
        <authorList>
            <person name="Teterina A.A."/>
            <person name="Willis J.H."/>
            <person name="Phillips P.C."/>
        </authorList>
    </citation>
    <scope>NUCLEOTIDE SEQUENCE [LARGE SCALE GENOMIC DNA]</scope>
    <source>
        <strain evidence="2 3">PX506</strain>
        <tissue evidence="2">Whole organism</tissue>
    </source>
</reference>
<feature type="region of interest" description="Disordered" evidence="1">
    <location>
        <begin position="25"/>
        <end position="47"/>
    </location>
</feature>
<dbReference type="Proteomes" id="UP000483820">
    <property type="component" value="Chromosome X"/>
</dbReference>
<sequence>MSNIVHDQEVEECLEDLLKKVVENLEVEEEEEEEEEENDESEEFNQQWPVQVGGSLKVLNERHGGTDERFGKGANISVTLDVEIPKEITTSPNAPELFGDAVVRRIQQYAPPTSSQTVPKMGLIFEAEEIPKSVGFAFKNRVTLHTFFSYTICVSLSHYYKLCSLALL</sequence>
<dbReference type="AlphaFoldDB" id="A0A6A5FTV1"/>
<dbReference type="KEGG" id="crq:GCK72_022468"/>
<dbReference type="EMBL" id="WUAV01000006">
    <property type="protein sequence ID" value="KAF1746017.1"/>
    <property type="molecule type" value="Genomic_DNA"/>
</dbReference>
<accession>A0A6A5FTV1</accession>
<proteinExistence type="predicted"/>
<dbReference type="GeneID" id="9813148"/>
<evidence type="ECO:0000256" key="1">
    <source>
        <dbReference type="SAM" id="MobiDB-lite"/>
    </source>
</evidence>
<gene>
    <name evidence="2" type="ORF">GCK72_022468</name>
</gene>
<dbReference type="RefSeq" id="XP_053578411.1">
    <property type="nucleotide sequence ID" value="XM_053734845.1"/>
</dbReference>
<comment type="caution">
    <text evidence="2">The sequence shown here is derived from an EMBL/GenBank/DDBJ whole genome shotgun (WGS) entry which is preliminary data.</text>
</comment>
<evidence type="ECO:0000313" key="2">
    <source>
        <dbReference type="EMBL" id="KAF1746017.1"/>
    </source>
</evidence>